<dbReference type="EMBL" id="JARUJP010000014">
    <property type="protein sequence ID" value="MDW8801923.1"/>
    <property type="molecule type" value="Genomic_DNA"/>
</dbReference>
<evidence type="ECO:0000313" key="2">
    <source>
        <dbReference type="EMBL" id="MDW8801923.1"/>
    </source>
</evidence>
<organism evidence="2 3">
    <name type="scientific">Clostridium tanneri</name>
    <dbReference type="NCBI Taxonomy" id="3037988"/>
    <lineage>
        <taxon>Bacteria</taxon>
        <taxon>Bacillati</taxon>
        <taxon>Bacillota</taxon>
        <taxon>Clostridia</taxon>
        <taxon>Eubacteriales</taxon>
        <taxon>Clostridiaceae</taxon>
        <taxon>Clostridium</taxon>
    </lineage>
</organism>
<evidence type="ECO:0000256" key="1">
    <source>
        <dbReference type="SAM" id="MobiDB-lite"/>
    </source>
</evidence>
<feature type="region of interest" description="Disordered" evidence="1">
    <location>
        <begin position="1"/>
        <end position="67"/>
    </location>
</feature>
<dbReference type="Proteomes" id="UP001281656">
    <property type="component" value="Unassembled WGS sequence"/>
</dbReference>
<proteinExistence type="predicted"/>
<dbReference type="RefSeq" id="WP_261670152.1">
    <property type="nucleotide sequence ID" value="NZ_JARUJP010000014.1"/>
</dbReference>
<feature type="compositionally biased region" description="Polar residues" evidence="1">
    <location>
        <begin position="45"/>
        <end position="55"/>
    </location>
</feature>
<name>A0ABU4JVH0_9CLOT</name>
<accession>A0ABU4JVH0</accession>
<gene>
    <name evidence="2" type="ORF">P8V03_12270</name>
</gene>
<comment type="caution">
    <text evidence="2">The sequence shown here is derived from an EMBL/GenBank/DDBJ whole genome shotgun (WGS) entry which is preliminary data.</text>
</comment>
<evidence type="ECO:0000313" key="3">
    <source>
        <dbReference type="Proteomes" id="UP001281656"/>
    </source>
</evidence>
<protein>
    <submittedName>
        <fullName evidence="2">Uncharacterized protein</fullName>
    </submittedName>
</protein>
<reference evidence="2 3" key="1">
    <citation type="submission" date="2023-04" db="EMBL/GenBank/DDBJ databases">
        <title>Clostridium tannerae sp. nov., isolated from the fecal material of an alpaca.</title>
        <authorList>
            <person name="Miller S."/>
            <person name="Hendry M."/>
            <person name="King J."/>
            <person name="Sankaranarayanan K."/>
            <person name="Lawson P.A."/>
        </authorList>
    </citation>
    <scope>NUCLEOTIDE SEQUENCE [LARGE SCALE GENOMIC DNA]</scope>
    <source>
        <strain evidence="2 3">A1-XYC3</strain>
    </source>
</reference>
<keyword evidence="3" id="KW-1185">Reference proteome</keyword>
<sequence>MPQGRKTSKDDMILSSPSITESLGNTTSAGLTDGLTGDKPLLPNYINSEDSSNPNRETKIKTKTKKL</sequence>
<feature type="compositionally biased region" description="Polar residues" evidence="1">
    <location>
        <begin position="15"/>
        <end position="30"/>
    </location>
</feature>